<dbReference type="Proteomes" id="UP000326287">
    <property type="component" value="Chromosome"/>
</dbReference>
<evidence type="ECO:0000256" key="1">
    <source>
        <dbReference type="SAM" id="MobiDB-lite"/>
    </source>
</evidence>
<dbReference type="Pfam" id="PF26620">
    <property type="entry name" value="DUF8197"/>
    <property type="match status" value="1"/>
</dbReference>
<dbReference type="RefSeq" id="WP_152660381.1">
    <property type="nucleotide sequence ID" value="NZ_CP036422.1"/>
</dbReference>
<organism evidence="2 3">
    <name type="scientific">Halioglobus maricola</name>
    <dbReference type="NCBI Taxonomy" id="2601894"/>
    <lineage>
        <taxon>Bacteria</taxon>
        <taxon>Pseudomonadati</taxon>
        <taxon>Pseudomonadota</taxon>
        <taxon>Gammaproteobacteria</taxon>
        <taxon>Cellvibrionales</taxon>
        <taxon>Halieaceae</taxon>
        <taxon>Halioglobus</taxon>
    </lineage>
</organism>
<name>A0A5P9NFJ4_9GAMM</name>
<dbReference type="InterPro" id="IPR058059">
    <property type="entry name" value="PA3496-like"/>
</dbReference>
<evidence type="ECO:0000313" key="3">
    <source>
        <dbReference type="Proteomes" id="UP000326287"/>
    </source>
</evidence>
<dbReference type="InterPro" id="IPR058510">
    <property type="entry name" value="DUF8197"/>
</dbReference>
<reference evidence="2 3" key="1">
    <citation type="submission" date="2019-02" db="EMBL/GenBank/DDBJ databases">
        <authorList>
            <person name="Li S.-H."/>
        </authorList>
    </citation>
    <scope>NUCLEOTIDE SEQUENCE [LARGE SCALE GENOMIC DNA]</scope>
    <source>
        <strain evidence="2 3">IMCC14385</strain>
    </source>
</reference>
<dbReference type="EMBL" id="CP036422">
    <property type="protein sequence ID" value="QFU74269.1"/>
    <property type="molecule type" value="Genomic_DNA"/>
</dbReference>
<gene>
    <name evidence="2" type="ORF">EY643_00620</name>
</gene>
<protein>
    <submittedName>
        <fullName evidence="2">Uncharacterized protein</fullName>
    </submittedName>
</protein>
<accession>A0A5P9NFJ4</accession>
<proteinExistence type="predicted"/>
<dbReference type="KEGG" id="halc:EY643_00620"/>
<dbReference type="AlphaFoldDB" id="A0A5P9NFJ4"/>
<dbReference type="OrthoDB" id="5741155at2"/>
<sequence length="73" mass="8524">MGERNQEPNSPEPLEDLFEPALGDLSEEDFAELSPVASDKQRLAAKRRRAEQRLEEKRLRDELGYYDLDLDDF</sequence>
<evidence type="ECO:0000313" key="2">
    <source>
        <dbReference type="EMBL" id="QFU74269.1"/>
    </source>
</evidence>
<dbReference type="NCBIfam" id="NF046101">
    <property type="entry name" value="PA3496_fam"/>
    <property type="match status" value="1"/>
</dbReference>
<feature type="region of interest" description="Disordered" evidence="1">
    <location>
        <begin position="31"/>
        <end position="51"/>
    </location>
</feature>
<keyword evidence="3" id="KW-1185">Reference proteome</keyword>